<proteinExistence type="inferred from homology"/>
<dbReference type="PANTHER" id="PTHR11937">
    <property type="entry name" value="ACTIN"/>
    <property type="match status" value="1"/>
</dbReference>
<keyword evidence="3" id="KW-0156">Chromatin regulator</keyword>
<feature type="compositionally biased region" description="Basic and acidic residues" evidence="15">
    <location>
        <begin position="357"/>
        <end position="387"/>
    </location>
</feature>
<keyword evidence="4" id="KW-0805">Transcription regulation</keyword>
<evidence type="ECO:0000313" key="17">
    <source>
        <dbReference type="Proteomes" id="UP000094801"/>
    </source>
</evidence>
<evidence type="ECO:0000256" key="14">
    <source>
        <dbReference type="ARBA" id="ARBA00077253"/>
    </source>
</evidence>
<comment type="function">
    <text evidence="13">Chromatin interaction component of the NuA4 histone acetyltransferase complex which is involved in transcriptional activation of selected genes principally by acetylation of nucleosomal histone H4 and H2A. The NuA4 complex is also involved in DNA repair. Is required for NuA4 complex integrity. Component of the SWR1 complex which mediates the ATP-dependent exchange of histone H2A for the H2A variant HZT1 leading to transcriptional regulation of selected genes by chromatin remodeling. Component of the INO80 complex which remodels chromatin by shifting nucleosomes and is involved in DNA repair.</text>
</comment>
<reference evidence="17" key="1">
    <citation type="submission" date="2016-04" db="EMBL/GenBank/DDBJ databases">
        <title>Comparative genomics of biotechnologically important yeasts.</title>
        <authorList>
            <consortium name="DOE Joint Genome Institute"/>
            <person name="Riley R."/>
            <person name="Haridas S."/>
            <person name="Wolfe K.H."/>
            <person name="Lopes M.R."/>
            <person name="Hittinger C.T."/>
            <person name="Goker M."/>
            <person name="Salamov A."/>
            <person name="Wisecaver J."/>
            <person name="Long T.M."/>
            <person name="Aerts A.L."/>
            <person name="Barry K."/>
            <person name="Choi C."/>
            <person name="Clum A."/>
            <person name="Coughlan A.Y."/>
            <person name="Deshpande S."/>
            <person name="Douglass A.P."/>
            <person name="Hanson S.J."/>
            <person name="Klenk H.-P."/>
            <person name="Labutti K."/>
            <person name="Lapidus A."/>
            <person name="Lindquist E."/>
            <person name="Lipzen A."/>
            <person name="Meier-Kolthoff J.P."/>
            <person name="Ohm R.A."/>
            <person name="Otillar R.P."/>
            <person name="Pangilinan J."/>
            <person name="Peng Y."/>
            <person name="Rokas A."/>
            <person name="Rosa C.A."/>
            <person name="Scheuner C."/>
            <person name="Sibirny A.A."/>
            <person name="Slot J.C."/>
            <person name="Stielow J.B."/>
            <person name="Sun H."/>
            <person name="Kurtzman C.P."/>
            <person name="Blackwell M."/>
            <person name="Grigoriev I.V."/>
            <person name="Jeffries T.W."/>
        </authorList>
    </citation>
    <scope>NUCLEOTIDE SEQUENCE [LARGE SCALE GENOMIC DNA]</scope>
    <source>
        <strain evidence="17">NRRL YB-2248</strain>
    </source>
</reference>
<keyword evidence="2" id="KW-0227">DNA damage</keyword>
<dbReference type="OrthoDB" id="5132116at2759"/>
<dbReference type="SUPFAM" id="SSF53067">
    <property type="entry name" value="Actin-like ATPase domain"/>
    <property type="match status" value="2"/>
</dbReference>
<keyword evidence="6" id="KW-0804">Transcription</keyword>
<protein>
    <recommendedName>
        <fullName evidence="11">Actin-related protein 4</fullName>
    </recommendedName>
    <alternativeName>
        <fullName evidence="12 14">Actin-like protein ARP4</fullName>
    </alternativeName>
</protein>
<evidence type="ECO:0000256" key="7">
    <source>
        <dbReference type="ARBA" id="ARBA00023204"/>
    </source>
</evidence>
<evidence type="ECO:0000256" key="1">
    <source>
        <dbReference type="ARBA" id="ARBA00004123"/>
    </source>
</evidence>
<name>A0A1E4T3C2_9ASCO</name>
<accession>A0A1E4T3C2</accession>
<comment type="similarity">
    <text evidence="9">Belongs to the actin family. ARP4 subfamily.</text>
</comment>
<dbReference type="GO" id="GO:0005634">
    <property type="term" value="C:nucleus"/>
    <property type="evidence" value="ECO:0007669"/>
    <property type="project" value="UniProtKB-SubCell"/>
</dbReference>
<dbReference type="Pfam" id="PF00022">
    <property type="entry name" value="Actin"/>
    <property type="match status" value="1"/>
</dbReference>
<keyword evidence="5" id="KW-0010">Activator</keyword>
<dbReference type="InterPro" id="IPR004000">
    <property type="entry name" value="Actin"/>
</dbReference>
<evidence type="ECO:0000256" key="12">
    <source>
        <dbReference type="ARBA" id="ARBA00042445"/>
    </source>
</evidence>
<comment type="subunit">
    <text evidence="10">Component of the NuA4 histone acetyltransferase complex, of the INO80 chromatin remodeling complex, and of the SWR1 chromatin remodeling complex.</text>
</comment>
<evidence type="ECO:0000256" key="10">
    <source>
        <dbReference type="ARBA" id="ARBA00038661"/>
    </source>
</evidence>
<keyword evidence="17" id="KW-1185">Reference proteome</keyword>
<dbReference type="EMBL" id="KV453850">
    <property type="protein sequence ID" value="ODV86270.1"/>
    <property type="molecule type" value="Genomic_DNA"/>
</dbReference>
<keyword evidence="7" id="KW-0234">DNA repair</keyword>
<feature type="region of interest" description="Disordered" evidence="15">
    <location>
        <begin position="357"/>
        <end position="400"/>
    </location>
</feature>
<evidence type="ECO:0000256" key="13">
    <source>
        <dbReference type="ARBA" id="ARBA00053941"/>
    </source>
</evidence>
<sequence>MSFAASTTAAPQVYGADEINGIVLDPGTYTTKIGFAGYDSPSLIIPSYYGEVTNSAEDGSSTNKRVFGENSLYTPKANLEIKPLIKNNIVVDWDASVEQYQYLFKQLSIDPADQPLLLTESTLNSYKNKEQALQVFLEQEQFSAFYMVKQPTCVSFAHGRPNCLVVDIGHDIVTVTPIIDGICLKNQVMGTKYAGAFLNQQFIQFLNEKKIVIDSTYKIKSKKSVYWENEESKPDYVTKQFDFPISESFDEFAKLRTLQEMKETLLAATIDTTSDAATENGETGTGDKSMSQDDEDLRYFEIQNGLSVPFTKQERTKISNSLFDPLETLCSEAIQGWETPHNGNIIKSLVNGSDKTSKEYVPLRRTKKPEEEDKDKMDIDENVDEKTSNGANETENDNVDLPKTGLGLSKLIQAVLDKLDVDLKPQLANNIILTGSTSLIPGLNSRLHSDLTLSNPSLKIRIHSAGNTIERKYASWIGGSILSSLGTFHQLWVSKAEYEEVGAERLIVSRFR</sequence>
<dbReference type="InterPro" id="IPR043129">
    <property type="entry name" value="ATPase_NBD"/>
</dbReference>
<evidence type="ECO:0000256" key="9">
    <source>
        <dbReference type="ARBA" id="ARBA00038320"/>
    </source>
</evidence>
<evidence type="ECO:0000256" key="4">
    <source>
        <dbReference type="ARBA" id="ARBA00023015"/>
    </source>
</evidence>
<dbReference type="GO" id="GO:0006325">
    <property type="term" value="P:chromatin organization"/>
    <property type="evidence" value="ECO:0007669"/>
    <property type="project" value="UniProtKB-KW"/>
</dbReference>
<evidence type="ECO:0000256" key="5">
    <source>
        <dbReference type="ARBA" id="ARBA00023159"/>
    </source>
</evidence>
<organism evidence="16 17">
    <name type="scientific">[Candida] arabinofermentans NRRL YB-2248</name>
    <dbReference type="NCBI Taxonomy" id="983967"/>
    <lineage>
        <taxon>Eukaryota</taxon>
        <taxon>Fungi</taxon>
        <taxon>Dikarya</taxon>
        <taxon>Ascomycota</taxon>
        <taxon>Saccharomycotina</taxon>
        <taxon>Pichiomycetes</taxon>
        <taxon>Pichiales</taxon>
        <taxon>Pichiaceae</taxon>
        <taxon>Ogataea</taxon>
        <taxon>Ogataea/Candida clade</taxon>
    </lineage>
</organism>
<evidence type="ECO:0000256" key="2">
    <source>
        <dbReference type="ARBA" id="ARBA00022763"/>
    </source>
</evidence>
<gene>
    <name evidence="16" type="ORF">CANARDRAFT_6763</name>
</gene>
<dbReference type="InterPro" id="IPR004001">
    <property type="entry name" value="Actin_CS"/>
</dbReference>
<dbReference type="FunFam" id="3.30.420.40:FF:000058">
    <property type="entry name" value="Putative actin-related protein 5"/>
    <property type="match status" value="1"/>
</dbReference>
<dbReference type="PROSITE" id="PS00432">
    <property type="entry name" value="ACTINS_2"/>
    <property type="match status" value="1"/>
</dbReference>
<dbReference type="FunFam" id="3.30.420.40:FF:000203">
    <property type="entry name" value="Actin-related protein 4"/>
    <property type="match status" value="1"/>
</dbReference>
<dbReference type="GO" id="GO:0006281">
    <property type="term" value="P:DNA repair"/>
    <property type="evidence" value="ECO:0007669"/>
    <property type="project" value="UniProtKB-KW"/>
</dbReference>
<evidence type="ECO:0000256" key="8">
    <source>
        <dbReference type="ARBA" id="ARBA00023242"/>
    </source>
</evidence>
<evidence type="ECO:0000256" key="3">
    <source>
        <dbReference type="ARBA" id="ARBA00022853"/>
    </source>
</evidence>
<comment type="subcellular location">
    <subcellularLocation>
        <location evidence="1">Nucleus</location>
    </subcellularLocation>
</comment>
<evidence type="ECO:0000313" key="16">
    <source>
        <dbReference type="EMBL" id="ODV86270.1"/>
    </source>
</evidence>
<dbReference type="Proteomes" id="UP000094801">
    <property type="component" value="Unassembled WGS sequence"/>
</dbReference>
<evidence type="ECO:0000256" key="11">
    <source>
        <dbReference type="ARBA" id="ARBA00041020"/>
    </source>
</evidence>
<dbReference type="AlphaFoldDB" id="A0A1E4T3C2"/>
<dbReference type="SMART" id="SM00268">
    <property type="entry name" value="ACTIN"/>
    <property type="match status" value="1"/>
</dbReference>
<dbReference type="STRING" id="983967.A0A1E4T3C2"/>
<keyword evidence="8" id="KW-0539">Nucleus</keyword>
<dbReference type="Gene3D" id="3.90.640.10">
    <property type="entry name" value="Actin, Chain A, domain 4"/>
    <property type="match status" value="1"/>
</dbReference>
<evidence type="ECO:0000256" key="15">
    <source>
        <dbReference type="SAM" id="MobiDB-lite"/>
    </source>
</evidence>
<dbReference type="Gene3D" id="3.30.420.40">
    <property type="match status" value="3"/>
</dbReference>
<evidence type="ECO:0000256" key="6">
    <source>
        <dbReference type="ARBA" id="ARBA00023163"/>
    </source>
</evidence>